<accession>B3MRQ6</accession>
<dbReference type="HOGENOM" id="CLU_1112304_0_0_1"/>
<dbReference type="InParanoid" id="B3MRQ6"/>
<evidence type="ECO:0000313" key="2">
    <source>
        <dbReference type="EMBL" id="EDV34461.2"/>
    </source>
</evidence>
<evidence type="ECO:0000256" key="1">
    <source>
        <dbReference type="SAM" id="MobiDB-lite"/>
    </source>
</evidence>
<reference evidence="2 3" key="1">
    <citation type="journal article" date="2007" name="Nature">
        <title>Evolution of genes and genomes on the Drosophila phylogeny.</title>
        <authorList>
            <consortium name="Drosophila 12 Genomes Consortium"/>
            <person name="Clark A.G."/>
            <person name="Eisen M.B."/>
            <person name="Smith D.R."/>
            <person name="Bergman C.M."/>
            <person name="Oliver B."/>
            <person name="Markow T.A."/>
            <person name="Kaufman T.C."/>
            <person name="Kellis M."/>
            <person name="Gelbart W."/>
            <person name="Iyer V.N."/>
            <person name="Pollard D.A."/>
            <person name="Sackton T.B."/>
            <person name="Larracuente A.M."/>
            <person name="Singh N.D."/>
            <person name="Abad J.P."/>
            <person name="Abt D.N."/>
            <person name="Adryan B."/>
            <person name="Aguade M."/>
            <person name="Akashi H."/>
            <person name="Anderson W.W."/>
            <person name="Aquadro C.F."/>
            <person name="Ardell D.H."/>
            <person name="Arguello R."/>
            <person name="Artieri C.G."/>
            <person name="Barbash D.A."/>
            <person name="Barker D."/>
            <person name="Barsanti P."/>
            <person name="Batterham P."/>
            <person name="Batzoglou S."/>
            <person name="Begun D."/>
            <person name="Bhutkar A."/>
            <person name="Blanco E."/>
            <person name="Bosak S.A."/>
            <person name="Bradley R.K."/>
            <person name="Brand A.D."/>
            <person name="Brent M.R."/>
            <person name="Brooks A.N."/>
            <person name="Brown R.H."/>
            <person name="Butlin R.K."/>
            <person name="Caggese C."/>
            <person name="Calvi B.R."/>
            <person name="Bernardo de Carvalho A."/>
            <person name="Caspi A."/>
            <person name="Castrezana S."/>
            <person name="Celniker S.E."/>
            <person name="Chang J.L."/>
            <person name="Chapple C."/>
            <person name="Chatterji S."/>
            <person name="Chinwalla A."/>
            <person name="Civetta A."/>
            <person name="Clifton S.W."/>
            <person name="Comeron J.M."/>
            <person name="Costello J.C."/>
            <person name="Coyne J.A."/>
            <person name="Daub J."/>
            <person name="David R.G."/>
            <person name="Delcher A.L."/>
            <person name="Delehaunty K."/>
            <person name="Do C.B."/>
            <person name="Ebling H."/>
            <person name="Edwards K."/>
            <person name="Eickbush T."/>
            <person name="Evans J.D."/>
            <person name="Filipski A."/>
            <person name="Findeiss S."/>
            <person name="Freyhult E."/>
            <person name="Fulton L."/>
            <person name="Fulton R."/>
            <person name="Garcia A.C."/>
            <person name="Gardiner A."/>
            <person name="Garfield D.A."/>
            <person name="Garvin B.E."/>
            <person name="Gibson G."/>
            <person name="Gilbert D."/>
            <person name="Gnerre S."/>
            <person name="Godfrey J."/>
            <person name="Good R."/>
            <person name="Gotea V."/>
            <person name="Gravely B."/>
            <person name="Greenberg A.J."/>
            <person name="Griffiths-Jones S."/>
            <person name="Gross S."/>
            <person name="Guigo R."/>
            <person name="Gustafson E.A."/>
            <person name="Haerty W."/>
            <person name="Hahn M.W."/>
            <person name="Halligan D.L."/>
            <person name="Halpern A.L."/>
            <person name="Halter G.M."/>
            <person name="Han M.V."/>
            <person name="Heger A."/>
            <person name="Hillier L."/>
            <person name="Hinrichs A.S."/>
            <person name="Holmes I."/>
            <person name="Hoskins R.A."/>
            <person name="Hubisz M.J."/>
            <person name="Hultmark D."/>
            <person name="Huntley M.A."/>
            <person name="Jaffe D.B."/>
            <person name="Jagadeeshan S."/>
            <person name="Jeck W.R."/>
            <person name="Johnson J."/>
            <person name="Jones C.D."/>
            <person name="Jordan W.C."/>
            <person name="Karpen G.H."/>
            <person name="Kataoka E."/>
            <person name="Keightley P.D."/>
            <person name="Kheradpour P."/>
            <person name="Kirkness E.F."/>
            <person name="Koerich L.B."/>
            <person name="Kristiansen K."/>
            <person name="Kudrna D."/>
            <person name="Kulathinal R.J."/>
            <person name="Kumar S."/>
            <person name="Kwok R."/>
            <person name="Lander E."/>
            <person name="Langley C.H."/>
            <person name="Lapoint R."/>
            <person name="Lazzaro B.P."/>
            <person name="Lee S.J."/>
            <person name="Levesque L."/>
            <person name="Li R."/>
            <person name="Lin C.F."/>
            <person name="Lin M.F."/>
            <person name="Lindblad-Toh K."/>
            <person name="Llopart A."/>
            <person name="Long M."/>
            <person name="Low L."/>
            <person name="Lozovsky E."/>
            <person name="Lu J."/>
            <person name="Luo M."/>
            <person name="Machado C.A."/>
            <person name="Makalowski W."/>
            <person name="Marzo M."/>
            <person name="Matsuda M."/>
            <person name="Matzkin L."/>
            <person name="McAllister B."/>
            <person name="McBride C.S."/>
            <person name="McKernan B."/>
            <person name="McKernan K."/>
            <person name="Mendez-Lago M."/>
            <person name="Minx P."/>
            <person name="Mollenhauer M.U."/>
            <person name="Montooth K."/>
            <person name="Mount S.M."/>
            <person name="Mu X."/>
            <person name="Myers E."/>
            <person name="Negre B."/>
            <person name="Newfeld S."/>
            <person name="Nielsen R."/>
            <person name="Noor M.A."/>
            <person name="O'Grady P."/>
            <person name="Pachter L."/>
            <person name="Papaceit M."/>
            <person name="Parisi M.J."/>
            <person name="Parisi M."/>
            <person name="Parts L."/>
            <person name="Pedersen J.S."/>
            <person name="Pesole G."/>
            <person name="Phillippy A.M."/>
            <person name="Ponting C.P."/>
            <person name="Pop M."/>
            <person name="Porcelli D."/>
            <person name="Powell J.R."/>
            <person name="Prohaska S."/>
            <person name="Pruitt K."/>
            <person name="Puig M."/>
            <person name="Quesneville H."/>
            <person name="Ram K.R."/>
            <person name="Rand D."/>
            <person name="Rasmussen M.D."/>
            <person name="Reed L.K."/>
            <person name="Reenan R."/>
            <person name="Reily A."/>
            <person name="Remington K.A."/>
            <person name="Rieger T.T."/>
            <person name="Ritchie M.G."/>
            <person name="Robin C."/>
            <person name="Rogers Y.H."/>
            <person name="Rohde C."/>
            <person name="Rozas J."/>
            <person name="Rubenfield M.J."/>
            <person name="Ruiz A."/>
            <person name="Russo S."/>
            <person name="Salzberg S.L."/>
            <person name="Sanchez-Gracia A."/>
            <person name="Saranga D.J."/>
            <person name="Sato H."/>
            <person name="Schaeffer S.W."/>
            <person name="Schatz M.C."/>
            <person name="Schlenke T."/>
            <person name="Schwartz R."/>
            <person name="Segarra C."/>
            <person name="Singh R.S."/>
            <person name="Sirot L."/>
            <person name="Sirota M."/>
            <person name="Sisneros N.B."/>
            <person name="Smith C.D."/>
            <person name="Smith T.F."/>
            <person name="Spieth J."/>
            <person name="Stage D.E."/>
            <person name="Stark A."/>
            <person name="Stephan W."/>
            <person name="Strausberg R.L."/>
            <person name="Strempel S."/>
            <person name="Sturgill D."/>
            <person name="Sutton G."/>
            <person name="Sutton G.G."/>
            <person name="Tao W."/>
            <person name="Teichmann S."/>
            <person name="Tobari Y.N."/>
            <person name="Tomimura Y."/>
            <person name="Tsolas J.M."/>
            <person name="Valente V.L."/>
            <person name="Venter E."/>
            <person name="Venter J.C."/>
            <person name="Vicario S."/>
            <person name="Vieira F.G."/>
            <person name="Vilella A.J."/>
            <person name="Villasante A."/>
            <person name="Walenz B."/>
            <person name="Wang J."/>
            <person name="Wasserman M."/>
            <person name="Watts T."/>
            <person name="Wilson D."/>
            <person name="Wilson R.K."/>
            <person name="Wing R.A."/>
            <person name="Wolfner M.F."/>
            <person name="Wong A."/>
            <person name="Wong G.K."/>
            <person name="Wu C.I."/>
            <person name="Wu G."/>
            <person name="Yamamoto D."/>
            <person name="Yang H.P."/>
            <person name="Yang S.P."/>
            <person name="Yorke J.A."/>
            <person name="Yoshida K."/>
            <person name="Zdobnov E."/>
            <person name="Zhang P."/>
            <person name="Zhang Y."/>
            <person name="Zimin A.V."/>
            <person name="Baldwin J."/>
            <person name="Abdouelleil A."/>
            <person name="Abdulkadir J."/>
            <person name="Abebe A."/>
            <person name="Abera B."/>
            <person name="Abreu J."/>
            <person name="Acer S.C."/>
            <person name="Aftuck L."/>
            <person name="Alexander A."/>
            <person name="An P."/>
            <person name="Anderson E."/>
            <person name="Anderson S."/>
            <person name="Arachi H."/>
            <person name="Azer M."/>
            <person name="Bachantsang P."/>
            <person name="Barry A."/>
            <person name="Bayul T."/>
            <person name="Berlin A."/>
            <person name="Bessette D."/>
            <person name="Bloom T."/>
            <person name="Blye J."/>
            <person name="Boguslavskiy L."/>
            <person name="Bonnet C."/>
            <person name="Boukhgalter B."/>
            <person name="Bourzgui I."/>
            <person name="Brown A."/>
            <person name="Cahill P."/>
            <person name="Channer S."/>
            <person name="Cheshatsang Y."/>
            <person name="Chuda L."/>
            <person name="Citroen M."/>
            <person name="Collymore A."/>
            <person name="Cooke P."/>
            <person name="Costello M."/>
            <person name="D'Aco K."/>
            <person name="Daza R."/>
            <person name="De Haan G."/>
            <person name="DeGray S."/>
            <person name="DeMaso C."/>
            <person name="Dhargay N."/>
            <person name="Dooley K."/>
            <person name="Dooley E."/>
            <person name="Doricent M."/>
            <person name="Dorje P."/>
            <person name="Dorjee K."/>
            <person name="Dupes A."/>
            <person name="Elong R."/>
            <person name="Falk J."/>
            <person name="Farina A."/>
            <person name="Faro S."/>
            <person name="Ferguson D."/>
            <person name="Fisher S."/>
            <person name="Foley C.D."/>
            <person name="Franke A."/>
            <person name="Friedrich D."/>
            <person name="Gadbois L."/>
            <person name="Gearin G."/>
            <person name="Gearin C.R."/>
            <person name="Giannoukos G."/>
            <person name="Goode T."/>
            <person name="Graham J."/>
            <person name="Grandbois E."/>
            <person name="Grewal S."/>
            <person name="Gyaltsen K."/>
            <person name="Hafez N."/>
            <person name="Hagos B."/>
            <person name="Hall J."/>
            <person name="Henson C."/>
            <person name="Hollinger A."/>
            <person name="Honan T."/>
            <person name="Huard M.D."/>
            <person name="Hughes L."/>
            <person name="Hurhula B."/>
            <person name="Husby M.E."/>
            <person name="Kamat A."/>
            <person name="Kanga B."/>
            <person name="Kashin S."/>
            <person name="Khazanovich D."/>
            <person name="Kisner P."/>
            <person name="Lance K."/>
            <person name="Lara M."/>
            <person name="Lee W."/>
            <person name="Lennon N."/>
            <person name="Letendre F."/>
            <person name="LeVine R."/>
            <person name="Lipovsky A."/>
            <person name="Liu X."/>
            <person name="Liu J."/>
            <person name="Liu S."/>
            <person name="Lokyitsang T."/>
            <person name="Lokyitsang Y."/>
            <person name="Lubonja R."/>
            <person name="Lui A."/>
            <person name="MacDonald P."/>
            <person name="Magnisalis V."/>
            <person name="Maru K."/>
            <person name="Matthews C."/>
            <person name="McCusker W."/>
            <person name="McDonough S."/>
            <person name="Mehta T."/>
            <person name="Meldrim J."/>
            <person name="Meneus L."/>
            <person name="Mihai O."/>
            <person name="Mihalev A."/>
            <person name="Mihova T."/>
            <person name="Mittelman R."/>
            <person name="Mlenga V."/>
            <person name="Montmayeur A."/>
            <person name="Mulrain L."/>
            <person name="Navidi A."/>
            <person name="Naylor J."/>
            <person name="Negash T."/>
            <person name="Nguyen T."/>
            <person name="Nguyen N."/>
            <person name="Nicol R."/>
            <person name="Norbu C."/>
            <person name="Norbu N."/>
            <person name="Novod N."/>
            <person name="O'Neill B."/>
            <person name="Osman S."/>
            <person name="Markiewicz E."/>
            <person name="Oyono O.L."/>
            <person name="Patti C."/>
            <person name="Phunkhang P."/>
            <person name="Pierre F."/>
            <person name="Priest M."/>
            <person name="Raghuraman S."/>
            <person name="Rege F."/>
            <person name="Reyes R."/>
            <person name="Rise C."/>
            <person name="Rogov P."/>
            <person name="Ross K."/>
            <person name="Ryan E."/>
            <person name="Settipalli S."/>
            <person name="Shea T."/>
            <person name="Sherpa N."/>
            <person name="Shi L."/>
            <person name="Shih D."/>
            <person name="Sparrow T."/>
            <person name="Spaulding J."/>
            <person name="Stalker J."/>
            <person name="Stange-Thomann N."/>
            <person name="Stavropoulos S."/>
            <person name="Stone C."/>
            <person name="Strader C."/>
            <person name="Tesfaye S."/>
            <person name="Thomson T."/>
            <person name="Thoulutsang Y."/>
            <person name="Thoulutsang D."/>
            <person name="Topham K."/>
            <person name="Topping I."/>
            <person name="Tsamla T."/>
            <person name="Vassiliev H."/>
            <person name="Vo A."/>
            <person name="Wangchuk T."/>
            <person name="Wangdi T."/>
            <person name="Weiand M."/>
            <person name="Wilkinson J."/>
            <person name="Wilson A."/>
            <person name="Yadav S."/>
            <person name="Young G."/>
            <person name="Yu Q."/>
            <person name="Zembek L."/>
            <person name="Zhong D."/>
            <person name="Zimmer A."/>
            <person name="Zwirko Z."/>
            <person name="Jaffe D.B."/>
            <person name="Alvarez P."/>
            <person name="Brockman W."/>
            <person name="Butler J."/>
            <person name="Chin C."/>
            <person name="Gnerre S."/>
            <person name="Grabherr M."/>
            <person name="Kleber M."/>
            <person name="Mauceli E."/>
            <person name="MacCallum I."/>
        </authorList>
    </citation>
    <scope>NUCLEOTIDE SEQUENCE [LARGE SCALE GENOMIC DNA]</scope>
    <source>
        <strain evidence="3">Tucson 14024-0371.13</strain>
    </source>
</reference>
<dbReference type="Proteomes" id="UP000007801">
    <property type="component" value="Unassembled WGS sequence"/>
</dbReference>
<sequence length="254" mass="28266">MLEAMASQQRKMARDQLVATTSEQERRQRAEMRRSYGNKFSSINLNRMRQRQNAASVTNATTASGLVSNKDVTVSTATLSQTAGTRLPYNAPAAQGAGSKEAPLRRIASSFAHVRDLHTGSCAALPPEDSEEDAREERAEVLIRSQIMPMAPIDATPLLYPSAKSPTGTDVDPEAVPKPAQIKLPKIIPDPLQMESRATERWQQLGSTVSALFRARRYIDSQETPVAQTRRLREQRELLEAFTRPFLYEASKRE</sequence>
<dbReference type="STRING" id="7217.B3MRQ6"/>
<feature type="region of interest" description="Disordered" evidence="1">
    <location>
        <begin position="1"/>
        <end position="40"/>
    </location>
</feature>
<keyword evidence="3" id="KW-1185">Reference proteome</keyword>
<dbReference type="AlphaFoldDB" id="B3MRQ6"/>
<organism evidence="2 3">
    <name type="scientific">Drosophila ananassae</name>
    <name type="common">Fruit fly</name>
    <dbReference type="NCBI Taxonomy" id="7217"/>
    <lineage>
        <taxon>Eukaryota</taxon>
        <taxon>Metazoa</taxon>
        <taxon>Ecdysozoa</taxon>
        <taxon>Arthropoda</taxon>
        <taxon>Hexapoda</taxon>
        <taxon>Insecta</taxon>
        <taxon>Pterygota</taxon>
        <taxon>Neoptera</taxon>
        <taxon>Endopterygota</taxon>
        <taxon>Diptera</taxon>
        <taxon>Brachycera</taxon>
        <taxon>Muscomorpha</taxon>
        <taxon>Ephydroidea</taxon>
        <taxon>Drosophilidae</taxon>
        <taxon>Drosophila</taxon>
        <taxon>Sophophora</taxon>
    </lineage>
</organism>
<dbReference type="EMBL" id="CH902622">
    <property type="protein sequence ID" value="EDV34461.2"/>
    <property type="molecule type" value="Genomic_DNA"/>
</dbReference>
<feature type="compositionally biased region" description="Basic and acidic residues" evidence="1">
    <location>
        <begin position="23"/>
        <end position="34"/>
    </location>
</feature>
<gene>
    <name evidence="2" type="primary">Dana\GF20953</name>
    <name evidence="2" type="synonym">dana_GLEANR_4190</name>
    <name evidence="2" type="ORF">GF20953</name>
</gene>
<dbReference type="FunCoup" id="B3MRQ6">
    <property type="interactions" value="1"/>
</dbReference>
<dbReference type="eggNOG" id="ENOG502R0UG">
    <property type="taxonomic scope" value="Eukaryota"/>
</dbReference>
<dbReference type="GeneID" id="6503644"/>
<name>B3MRQ6_DROAN</name>
<feature type="compositionally biased region" description="Polar residues" evidence="1">
    <location>
        <begin position="1"/>
        <end position="10"/>
    </location>
</feature>
<protein>
    <submittedName>
        <fullName evidence="2">Uncharacterized protein</fullName>
    </submittedName>
</protein>
<dbReference type="OrthoDB" id="7867477at2759"/>
<dbReference type="KEGG" id="dan:6503644"/>
<proteinExistence type="predicted"/>
<evidence type="ECO:0000313" key="3">
    <source>
        <dbReference type="Proteomes" id="UP000007801"/>
    </source>
</evidence>